<feature type="compositionally biased region" description="Polar residues" evidence="5">
    <location>
        <begin position="543"/>
        <end position="569"/>
    </location>
</feature>
<sequence>MLKIGRHVLAAALLVLSLPCAVLADPVLSDSNVADSALTALPTASTCRSRTINYITHTLPQQCLRARPSASPGSNSTATSASASSEATQSPSSTGSVANNESHSAPNATPRTQDGAQVGSASNTASTAAAAEKTPSQAPSPGFEPEVEADSALDTANFLSFEEWKKQNLAKAGQSPDSVGQGRGAAGSQNRKHRPVNLNSELDFLGEDAEIELDFGGFGANKAGQDTDVSSGLEAKAVGADGTAKEVPANGRPRSKDAGKTCKERFNYASFDCAATVLKTNPQCKSSSSLLVENKDSYMLNECAADNKFVIVELCDDILVDTVVLANFEFFSSMFRTFRVSVSDRYPVKLDRWKELGVFEARNSRDIQAFLVENPLIWARYLRIEFLSHYGNEFYCPVSLLRVHGTTMMEEFRHQEEAARGEDDPEEIMESEGEAIKAIPSSLQASPPSQTPLTGDANAPAQSEQSGNTTGSTGTSTPGHKNHSSNESAGQTMSHGIKEGGYVTKDSVENPEPTTASATQTESATKPTTNEETTSIAHGFEDTSLSSNQTADFPPASSTSGAVESSTVPTASASDATQVSVVASTSSDGVSNGTDATPLPSKTSPNTGETARQTATQPQNAAPTTQESFFKSIHKRLQMLESNSTLSLQYIEDQSRILRDAFAKVEKRQLGKTEKFLDHLNITVMAELREFRQQYDQLWQSTVIELENRREQHQREMLAISTRLTLLADELLFQKRMAVVQSTLILLCLGLVLFVRSGSNYLELPLVQQMMHKLQFDSPASSPSPQRYRRHGPAREERKQQFGNMSDASVDERRSPVLEFSPPTPTSEDEGSGPQGFNGGFEEDSPGPVRKTQSSPSTPQGSRDGQMDWSGSEAGGGGGGGGVVHVAGDVEAMHSSSGRNGTGDGRDISGVVVADPNQRGDSGGSATDSDEG</sequence>
<feature type="compositionally biased region" description="Polar residues" evidence="5">
    <location>
        <begin position="442"/>
        <end position="453"/>
    </location>
</feature>
<feature type="compositionally biased region" description="Polar residues" evidence="5">
    <location>
        <begin position="851"/>
        <end position="863"/>
    </location>
</feature>
<feature type="compositionally biased region" description="Low complexity" evidence="5">
    <location>
        <begin position="466"/>
        <end position="477"/>
    </location>
</feature>
<dbReference type="Pfam" id="PF07738">
    <property type="entry name" value="Sad1_UNC"/>
    <property type="match status" value="1"/>
</dbReference>
<feature type="compositionally biased region" description="Polar residues" evidence="5">
    <location>
        <begin position="526"/>
        <end position="536"/>
    </location>
</feature>
<keyword evidence="3" id="KW-1133">Transmembrane helix</keyword>
<keyword evidence="6" id="KW-0732">Signal</keyword>
<protein>
    <submittedName>
        <fullName evidence="8">UNC-like C-terminal-domain-containing protein</fullName>
    </submittedName>
</protein>
<feature type="compositionally biased region" description="Low complexity" evidence="5">
    <location>
        <begin position="120"/>
        <end position="131"/>
    </location>
</feature>
<dbReference type="InterPro" id="IPR012919">
    <property type="entry name" value="SUN_dom"/>
</dbReference>
<reference evidence="8 9" key="1">
    <citation type="submission" date="2024-04" db="EMBL/GenBank/DDBJ databases">
        <title>Phyllosticta paracitricarpa is synonymous to the EU quarantine fungus P. citricarpa based on phylogenomic analyses.</title>
        <authorList>
            <consortium name="Lawrence Berkeley National Laboratory"/>
            <person name="Van Ingen-Buijs V.A."/>
            <person name="Van Westerhoven A.C."/>
            <person name="Haridas S."/>
            <person name="Skiadas P."/>
            <person name="Martin F."/>
            <person name="Groenewald J.Z."/>
            <person name="Crous P.W."/>
            <person name="Seidl M.F."/>
        </authorList>
    </citation>
    <scope>NUCLEOTIDE SEQUENCE [LARGE SCALE GENOMIC DNA]</scope>
    <source>
        <strain evidence="8 9">CBS 123374</strain>
    </source>
</reference>
<keyword evidence="9" id="KW-1185">Reference proteome</keyword>
<dbReference type="EMBL" id="JBBWRZ010000001">
    <property type="protein sequence ID" value="KAK8246618.1"/>
    <property type="molecule type" value="Genomic_DNA"/>
</dbReference>
<feature type="compositionally biased region" description="Low complexity" evidence="5">
    <location>
        <begin position="570"/>
        <end position="588"/>
    </location>
</feature>
<feature type="compositionally biased region" description="Low complexity" evidence="5">
    <location>
        <begin position="68"/>
        <end position="96"/>
    </location>
</feature>
<feature type="compositionally biased region" description="Polar residues" evidence="5">
    <location>
        <begin position="485"/>
        <end position="494"/>
    </location>
</feature>
<feature type="region of interest" description="Disordered" evidence="5">
    <location>
        <begin position="168"/>
        <end position="197"/>
    </location>
</feature>
<name>A0ABR1Z2I8_9PEZI</name>
<dbReference type="Proteomes" id="UP001492380">
    <property type="component" value="Unassembled WGS sequence"/>
</dbReference>
<feature type="compositionally biased region" description="Gly residues" evidence="5">
    <location>
        <begin position="873"/>
        <end position="883"/>
    </location>
</feature>
<dbReference type="Gene3D" id="2.60.120.260">
    <property type="entry name" value="Galactose-binding domain-like"/>
    <property type="match status" value="1"/>
</dbReference>
<evidence type="ECO:0000256" key="3">
    <source>
        <dbReference type="ARBA" id="ARBA00022989"/>
    </source>
</evidence>
<evidence type="ECO:0000256" key="4">
    <source>
        <dbReference type="ARBA" id="ARBA00023136"/>
    </source>
</evidence>
<evidence type="ECO:0000256" key="1">
    <source>
        <dbReference type="ARBA" id="ARBA00004308"/>
    </source>
</evidence>
<dbReference type="InterPro" id="IPR045120">
    <property type="entry name" value="Suco/Slp1-like"/>
</dbReference>
<evidence type="ECO:0000259" key="7">
    <source>
        <dbReference type="PROSITE" id="PS51469"/>
    </source>
</evidence>
<organism evidence="8 9">
    <name type="scientific">Phyllosticta capitalensis</name>
    <dbReference type="NCBI Taxonomy" id="121624"/>
    <lineage>
        <taxon>Eukaryota</taxon>
        <taxon>Fungi</taxon>
        <taxon>Dikarya</taxon>
        <taxon>Ascomycota</taxon>
        <taxon>Pezizomycotina</taxon>
        <taxon>Dothideomycetes</taxon>
        <taxon>Dothideomycetes incertae sedis</taxon>
        <taxon>Botryosphaeriales</taxon>
        <taxon>Phyllostictaceae</taxon>
        <taxon>Phyllosticta</taxon>
    </lineage>
</organism>
<evidence type="ECO:0000256" key="5">
    <source>
        <dbReference type="SAM" id="MobiDB-lite"/>
    </source>
</evidence>
<evidence type="ECO:0000313" key="8">
    <source>
        <dbReference type="EMBL" id="KAK8246618.1"/>
    </source>
</evidence>
<feature type="compositionally biased region" description="Polar residues" evidence="5">
    <location>
        <begin position="97"/>
        <end position="115"/>
    </location>
</feature>
<feature type="signal peptide" evidence="6">
    <location>
        <begin position="1"/>
        <end position="24"/>
    </location>
</feature>
<comment type="caution">
    <text evidence="8">The sequence shown here is derived from an EMBL/GenBank/DDBJ whole genome shotgun (WGS) entry which is preliminary data.</text>
</comment>
<dbReference type="PANTHER" id="PTHR12953">
    <property type="entry name" value="MEMBRANE PROTEIN CH1 RELATED"/>
    <property type="match status" value="1"/>
</dbReference>
<comment type="subcellular location">
    <subcellularLocation>
        <location evidence="1">Endomembrane system</location>
    </subcellularLocation>
</comment>
<feature type="region of interest" description="Disordered" evidence="5">
    <location>
        <begin position="776"/>
        <end position="932"/>
    </location>
</feature>
<evidence type="ECO:0000256" key="2">
    <source>
        <dbReference type="ARBA" id="ARBA00022692"/>
    </source>
</evidence>
<feature type="compositionally biased region" description="Low complexity" evidence="5">
    <location>
        <begin position="511"/>
        <end position="525"/>
    </location>
</feature>
<gene>
    <name evidence="8" type="ORF">HDK90DRAFT_15900</name>
</gene>
<feature type="region of interest" description="Disordered" evidence="5">
    <location>
        <begin position="65"/>
        <end position="148"/>
    </location>
</feature>
<feature type="domain" description="SUN" evidence="7">
    <location>
        <begin position="243"/>
        <end position="408"/>
    </location>
</feature>
<feature type="compositionally biased region" description="Polar residues" evidence="5">
    <location>
        <begin position="589"/>
        <end position="609"/>
    </location>
</feature>
<evidence type="ECO:0000256" key="6">
    <source>
        <dbReference type="SAM" id="SignalP"/>
    </source>
</evidence>
<feature type="compositionally biased region" description="Low complexity" evidence="5">
    <location>
        <begin position="610"/>
        <end position="626"/>
    </location>
</feature>
<keyword evidence="4" id="KW-0472">Membrane</keyword>
<proteinExistence type="predicted"/>
<feature type="region of interest" description="Disordered" evidence="5">
    <location>
        <begin position="442"/>
        <end position="626"/>
    </location>
</feature>
<feature type="chain" id="PRO_5046932949" evidence="6">
    <location>
        <begin position="25"/>
        <end position="932"/>
    </location>
</feature>
<dbReference type="PROSITE" id="PS51469">
    <property type="entry name" value="SUN"/>
    <property type="match status" value="1"/>
</dbReference>
<dbReference type="PANTHER" id="PTHR12953:SF0">
    <property type="entry name" value="SUN DOMAIN-CONTAINING OSSIFICATION FACTOR"/>
    <property type="match status" value="1"/>
</dbReference>
<evidence type="ECO:0000313" key="9">
    <source>
        <dbReference type="Proteomes" id="UP001492380"/>
    </source>
</evidence>
<accession>A0ABR1Z2I8</accession>
<keyword evidence="2" id="KW-0812">Transmembrane</keyword>